<dbReference type="AlphaFoldDB" id="A0A100VXX6"/>
<name>A0A100VXX6_9MYCO</name>
<dbReference type="EMBL" id="BCSX01000021">
    <property type="protein sequence ID" value="GAS87951.1"/>
    <property type="molecule type" value="Genomic_DNA"/>
</dbReference>
<protein>
    <submittedName>
        <fullName evidence="1">Uncharacterized protein</fullName>
    </submittedName>
</protein>
<keyword evidence="2" id="KW-1185">Reference proteome</keyword>
<dbReference type="STRING" id="146020.RMCB_2047"/>
<accession>A0A100VXX6</accession>
<dbReference type="Proteomes" id="UP000069620">
    <property type="component" value="Unassembled WGS sequence"/>
</dbReference>
<organism evidence="1 2">
    <name type="scientific">Mycolicibacterium brisbanense</name>
    <dbReference type="NCBI Taxonomy" id="146020"/>
    <lineage>
        <taxon>Bacteria</taxon>
        <taxon>Bacillati</taxon>
        <taxon>Actinomycetota</taxon>
        <taxon>Actinomycetes</taxon>
        <taxon>Mycobacteriales</taxon>
        <taxon>Mycobacteriaceae</taxon>
        <taxon>Mycolicibacterium</taxon>
    </lineage>
</organism>
<reference evidence="2" key="1">
    <citation type="journal article" date="2016" name="Genome Announc.">
        <title>Draft Genome Sequences of Five Rapidly Growing Mycobacterium Species, M. thermoresistibile, M. fortuitum subsp. acetamidolyticum, M. canariasense, M. brisbanense, and M. novocastrense.</title>
        <authorList>
            <person name="Katahira K."/>
            <person name="Ogura Y."/>
            <person name="Gotoh Y."/>
            <person name="Hayashi T."/>
        </authorList>
    </citation>
    <scope>NUCLEOTIDE SEQUENCE [LARGE SCALE GENOMIC DNA]</scope>
    <source>
        <strain evidence="2">JCM15654</strain>
    </source>
</reference>
<sequence>MEFLDVTELREMFFVVGELFCEFFVPLGHGASSWQGGGRYSRTIEPYWSVVLPFDWKIVHIKEAIARPS</sequence>
<gene>
    <name evidence="1" type="ORF">RMCB_2047</name>
</gene>
<evidence type="ECO:0000313" key="2">
    <source>
        <dbReference type="Proteomes" id="UP000069620"/>
    </source>
</evidence>
<reference evidence="2" key="2">
    <citation type="submission" date="2016-02" db="EMBL/GenBank/DDBJ databases">
        <title>Draft genome sequence of five rapidly growing Mycobacterium species.</title>
        <authorList>
            <person name="Katahira K."/>
            <person name="Gotou Y."/>
            <person name="Iida K."/>
            <person name="Ogura Y."/>
            <person name="Hayashi T."/>
        </authorList>
    </citation>
    <scope>NUCLEOTIDE SEQUENCE [LARGE SCALE GENOMIC DNA]</scope>
    <source>
        <strain evidence="2">JCM15654</strain>
    </source>
</reference>
<evidence type="ECO:0000313" key="1">
    <source>
        <dbReference type="EMBL" id="GAS87951.1"/>
    </source>
</evidence>
<proteinExistence type="predicted"/>
<comment type="caution">
    <text evidence="1">The sequence shown here is derived from an EMBL/GenBank/DDBJ whole genome shotgun (WGS) entry which is preliminary data.</text>
</comment>